<gene>
    <name evidence="13" type="ORF">PUMCH_004877</name>
</gene>
<dbReference type="GO" id="GO:0005737">
    <property type="term" value="C:cytoplasm"/>
    <property type="evidence" value="ECO:0007669"/>
    <property type="project" value="UniProtKB-SubCell"/>
</dbReference>
<evidence type="ECO:0000256" key="1">
    <source>
        <dbReference type="ARBA" id="ARBA00004123"/>
    </source>
</evidence>
<dbReference type="SUPFAM" id="SSF53098">
    <property type="entry name" value="Ribonuclease H-like"/>
    <property type="match status" value="1"/>
</dbReference>
<proteinExistence type="inferred from homology"/>
<dbReference type="GO" id="GO:0006364">
    <property type="term" value="P:rRNA processing"/>
    <property type="evidence" value="ECO:0007669"/>
    <property type="project" value="UniProtKB-KW"/>
</dbReference>
<dbReference type="Gene3D" id="3.30.420.10">
    <property type="entry name" value="Ribonuclease H-like superfamily/Ribonuclease H"/>
    <property type="match status" value="1"/>
</dbReference>
<keyword evidence="6" id="KW-0540">Nuclease</keyword>
<evidence type="ECO:0000256" key="11">
    <source>
        <dbReference type="ARBA" id="ARBA00039985"/>
    </source>
</evidence>
<dbReference type="Proteomes" id="UP001338582">
    <property type="component" value="Chromosome 6"/>
</dbReference>
<name>A0AAX4HFT9_9ASCO</name>
<sequence length="524" mass="59575">MFKTSDNVFADVKCPNLVKTGNCSVVNCLFKHPVLKRKADDNGNDQKRKRLDSSLADPLPKRAKENLPIEKDVLFIVVKALDNGLVLPKVERIDNTKKISHYFSVKKQSATPNKSAINKEFEIALNSRSLDEYRETVDEFLGVRGNRVPATDLRVIQPIVVNPSPALIPVRRKYIELFVEAIRRHQPNIKVPIWTATEEEYKIASTSTSTTYNVTIKKKIYELNHPEKVAKAKNQAFTKDQYLKELRDLCIDREKLIKFGFIMSQPDSIPEPEQVRICHRCKLEFKLDDAEKEIDCRYHSGKIIKSQLNERLHSCCGGVLGSTDADPCCKSNHHVFYWNGPEEMNHFLPFKDTRKIWGTRKGKLEAVGIDCEMGFTTKGFELLRITAIDFFSGEEVIDVLVRPKGKVLDLNTRWSGIAEIKDEAMSFEDSITLLGEVIDSNTILVGHGLENDMNAMRLIHSKVVDTAVLYPKHKATPTFRFSLKQLAFQYLGRNIQIGEHDSGEDSLAAIDITKHFIEKTLSSQ</sequence>
<keyword evidence="5" id="KW-0698">rRNA processing</keyword>
<dbReference type="InterPro" id="IPR036397">
    <property type="entry name" value="RNaseH_sf"/>
</dbReference>
<comment type="similarity">
    <text evidence="3">Belongs to the REXO1/REXO3 family.</text>
</comment>
<evidence type="ECO:0000256" key="10">
    <source>
        <dbReference type="ARBA" id="ARBA00037201"/>
    </source>
</evidence>
<dbReference type="EMBL" id="CP138899">
    <property type="protein sequence ID" value="WPK27488.1"/>
    <property type="molecule type" value="Genomic_DNA"/>
</dbReference>
<accession>A0AAX4HFT9</accession>
<evidence type="ECO:0000256" key="5">
    <source>
        <dbReference type="ARBA" id="ARBA00022552"/>
    </source>
</evidence>
<dbReference type="GO" id="GO:0003676">
    <property type="term" value="F:nucleic acid binding"/>
    <property type="evidence" value="ECO:0007669"/>
    <property type="project" value="InterPro"/>
</dbReference>
<comment type="function">
    <text evidence="10">3' to 5' exoribonuclease required for proper 3' end maturation of MRP RNA and of the U5L snRNA.</text>
</comment>
<dbReference type="GeneID" id="88175937"/>
<keyword evidence="9" id="KW-0539">Nucleus</keyword>
<dbReference type="AlphaFoldDB" id="A0AAX4HFT9"/>
<evidence type="ECO:0000259" key="12">
    <source>
        <dbReference type="SMART" id="SM00479"/>
    </source>
</evidence>
<keyword evidence="8" id="KW-0269">Exonuclease</keyword>
<dbReference type="GO" id="GO:0005634">
    <property type="term" value="C:nucleus"/>
    <property type="evidence" value="ECO:0007669"/>
    <property type="project" value="UniProtKB-SubCell"/>
</dbReference>
<dbReference type="PANTHER" id="PTHR12801:SF118">
    <property type="entry name" value="RNA EXONUCLEASE 3"/>
    <property type="match status" value="1"/>
</dbReference>
<keyword evidence="14" id="KW-1185">Reference proteome</keyword>
<dbReference type="FunFam" id="3.30.420.10:FF:000031">
    <property type="entry name" value="RNA exonuclease 1"/>
    <property type="match status" value="1"/>
</dbReference>
<dbReference type="GO" id="GO:0010629">
    <property type="term" value="P:negative regulation of gene expression"/>
    <property type="evidence" value="ECO:0007669"/>
    <property type="project" value="UniProtKB-ARBA"/>
</dbReference>
<evidence type="ECO:0000256" key="2">
    <source>
        <dbReference type="ARBA" id="ARBA00004496"/>
    </source>
</evidence>
<dbReference type="PANTHER" id="PTHR12801">
    <property type="entry name" value="RNA EXONUCLEASE REXO1 / RECO3 FAMILY MEMBER-RELATED"/>
    <property type="match status" value="1"/>
</dbReference>
<dbReference type="SMART" id="SM00479">
    <property type="entry name" value="EXOIII"/>
    <property type="match status" value="1"/>
</dbReference>
<protein>
    <recommendedName>
        <fullName evidence="11">RNA exonuclease 3</fullName>
    </recommendedName>
</protein>
<evidence type="ECO:0000313" key="13">
    <source>
        <dbReference type="EMBL" id="WPK27488.1"/>
    </source>
</evidence>
<evidence type="ECO:0000256" key="9">
    <source>
        <dbReference type="ARBA" id="ARBA00023242"/>
    </source>
</evidence>
<dbReference type="CDD" id="cd06145">
    <property type="entry name" value="REX1_like"/>
    <property type="match status" value="1"/>
</dbReference>
<dbReference type="InterPro" id="IPR047021">
    <property type="entry name" value="REXO1/3/4-like"/>
</dbReference>
<evidence type="ECO:0000256" key="7">
    <source>
        <dbReference type="ARBA" id="ARBA00022801"/>
    </source>
</evidence>
<comment type="subcellular location">
    <subcellularLocation>
        <location evidence="2">Cytoplasm</location>
    </subcellularLocation>
    <subcellularLocation>
        <location evidence="1">Nucleus</location>
    </subcellularLocation>
</comment>
<dbReference type="RefSeq" id="XP_062879866.1">
    <property type="nucleotide sequence ID" value="XM_063023796.1"/>
</dbReference>
<dbReference type="KEGG" id="asau:88175937"/>
<evidence type="ECO:0000256" key="4">
    <source>
        <dbReference type="ARBA" id="ARBA00022490"/>
    </source>
</evidence>
<reference evidence="13 14" key="1">
    <citation type="submission" date="2023-10" db="EMBL/GenBank/DDBJ databases">
        <title>Draft Genome Sequence of Candida saopaulonensis from a very Premature Infant with Sepsis.</title>
        <authorList>
            <person name="Ning Y."/>
            <person name="Dai R."/>
            <person name="Xiao M."/>
            <person name="Xu Y."/>
            <person name="Yan Q."/>
            <person name="Zhang L."/>
        </authorList>
    </citation>
    <scope>NUCLEOTIDE SEQUENCE [LARGE SCALE GENOMIC DNA]</scope>
    <source>
        <strain evidence="13 14">19XY460</strain>
    </source>
</reference>
<dbReference type="InterPro" id="IPR013520">
    <property type="entry name" value="Ribonucl_H"/>
</dbReference>
<evidence type="ECO:0000313" key="14">
    <source>
        <dbReference type="Proteomes" id="UP001338582"/>
    </source>
</evidence>
<keyword evidence="7" id="KW-0378">Hydrolase</keyword>
<organism evidence="13 14">
    <name type="scientific">Australozyma saopauloensis</name>
    <dbReference type="NCBI Taxonomy" id="291208"/>
    <lineage>
        <taxon>Eukaryota</taxon>
        <taxon>Fungi</taxon>
        <taxon>Dikarya</taxon>
        <taxon>Ascomycota</taxon>
        <taxon>Saccharomycotina</taxon>
        <taxon>Pichiomycetes</taxon>
        <taxon>Metschnikowiaceae</taxon>
        <taxon>Australozyma</taxon>
    </lineage>
</organism>
<dbReference type="InterPro" id="IPR034922">
    <property type="entry name" value="REX1-like_exo"/>
</dbReference>
<keyword evidence="4" id="KW-0963">Cytoplasm</keyword>
<dbReference type="InterPro" id="IPR012337">
    <property type="entry name" value="RNaseH-like_sf"/>
</dbReference>
<evidence type="ECO:0000256" key="8">
    <source>
        <dbReference type="ARBA" id="ARBA00022839"/>
    </source>
</evidence>
<feature type="domain" description="Exonuclease" evidence="12">
    <location>
        <begin position="365"/>
        <end position="522"/>
    </location>
</feature>
<evidence type="ECO:0000256" key="3">
    <source>
        <dbReference type="ARBA" id="ARBA00006357"/>
    </source>
</evidence>
<dbReference type="GO" id="GO:0004527">
    <property type="term" value="F:exonuclease activity"/>
    <property type="evidence" value="ECO:0007669"/>
    <property type="project" value="UniProtKB-KW"/>
</dbReference>
<evidence type="ECO:0000256" key="6">
    <source>
        <dbReference type="ARBA" id="ARBA00022722"/>
    </source>
</evidence>